<evidence type="ECO:0000313" key="5">
    <source>
        <dbReference type="Proteomes" id="UP000195378"/>
    </source>
</evidence>
<dbReference type="GO" id="GO:0016747">
    <property type="term" value="F:acyltransferase activity, transferring groups other than amino-acyl groups"/>
    <property type="evidence" value="ECO:0007669"/>
    <property type="project" value="InterPro"/>
</dbReference>
<dbReference type="Gene3D" id="3.40.630.30">
    <property type="match status" value="1"/>
</dbReference>
<keyword evidence="2" id="KW-0012">Acyltransferase</keyword>
<evidence type="ECO:0000256" key="1">
    <source>
        <dbReference type="ARBA" id="ARBA00022679"/>
    </source>
</evidence>
<sequence>MEKINIKNRNLSLIEKLIDVWKRSVRETHLFLSNEEIEEIKNFVPMALKSVPHLIIENDVNGVPIAFMGIDDGKLEMLFIDPRERGKGLGRKLLEHGITNYGVKEVVVNEQNPQAKGFYEHMGFKVYERSEIDEQGNPYPILFMKL</sequence>
<dbReference type="CDD" id="cd04301">
    <property type="entry name" value="NAT_SF"/>
    <property type="match status" value="1"/>
</dbReference>
<evidence type="ECO:0000259" key="3">
    <source>
        <dbReference type="PROSITE" id="PS51186"/>
    </source>
</evidence>
<dbReference type="InterPro" id="IPR016181">
    <property type="entry name" value="Acyl_CoA_acyltransferase"/>
</dbReference>
<dbReference type="PROSITE" id="PS51186">
    <property type="entry name" value="GNAT"/>
    <property type="match status" value="1"/>
</dbReference>
<dbReference type="SUPFAM" id="SSF55729">
    <property type="entry name" value="Acyl-CoA N-acyltransferases (Nat)"/>
    <property type="match status" value="1"/>
</dbReference>
<proteinExistence type="predicted"/>
<dbReference type="NCBIfam" id="NF007807">
    <property type="entry name" value="PRK10514.1"/>
    <property type="match status" value="1"/>
</dbReference>
<reference evidence="4 5" key="1">
    <citation type="submission" date="2017-04" db="EMBL/GenBank/DDBJ databases">
        <title>Complete genome sequence of Lactobacillus salivarius ZLS006, a probiotic strain isolated from healthy piglet.</title>
        <authorList>
            <person name="Zhang D."/>
        </authorList>
    </citation>
    <scope>NUCLEOTIDE SEQUENCE [LARGE SCALE GENOMIC DNA]</scope>
    <source>
        <strain evidence="4 5">ZLS006</strain>
    </source>
</reference>
<name>A0A1V9S8Q5_9LACO</name>
<dbReference type="RefSeq" id="WP_081536959.1">
    <property type="nucleotide sequence ID" value="NZ_CP020858.1"/>
</dbReference>
<dbReference type="InterPro" id="IPR000182">
    <property type="entry name" value="GNAT_dom"/>
</dbReference>
<evidence type="ECO:0000313" key="4">
    <source>
        <dbReference type="EMBL" id="ARU19208.1"/>
    </source>
</evidence>
<keyword evidence="1 4" id="KW-0808">Transferase</keyword>
<dbReference type="PANTHER" id="PTHR43800:SF1">
    <property type="entry name" value="PEPTIDYL-LYSINE N-ACETYLTRANSFERASE YJAB"/>
    <property type="match status" value="1"/>
</dbReference>
<accession>A0A1V9S8Q5</accession>
<dbReference type="AlphaFoldDB" id="A0A1V9S8Q5"/>
<gene>
    <name evidence="4" type="ORF">B7R82_04065</name>
</gene>
<evidence type="ECO:0000256" key="2">
    <source>
        <dbReference type="ARBA" id="ARBA00023315"/>
    </source>
</evidence>
<organism evidence="4 5">
    <name type="scientific">Ligilactobacillus salivarius</name>
    <dbReference type="NCBI Taxonomy" id="1624"/>
    <lineage>
        <taxon>Bacteria</taxon>
        <taxon>Bacillati</taxon>
        <taxon>Bacillota</taxon>
        <taxon>Bacilli</taxon>
        <taxon>Lactobacillales</taxon>
        <taxon>Lactobacillaceae</taxon>
        <taxon>Ligilactobacillus</taxon>
    </lineage>
</organism>
<dbReference type="Pfam" id="PF13673">
    <property type="entry name" value="Acetyltransf_10"/>
    <property type="match status" value="1"/>
</dbReference>
<dbReference type="PANTHER" id="PTHR43800">
    <property type="entry name" value="PEPTIDYL-LYSINE N-ACETYLTRANSFERASE YJAB"/>
    <property type="match status" value="1"/>
</dbReference>
<protein>
    <submittedName>
        <fullName evidence="4">Acetyltransferase</fullName>
    </submittedName>
</protein>
<dbReference type="Proteomes" id="UP000195378">
    <property type="component" value="Chromosome"/>
</dbReference>
<dbReference type="EMBL" id="CP020858">
    <property type="protein sequence ID" value="ARU19208.1"/>
    <property type="molecule type" value="Genomic_DNA"/>
</dbReference>
<feature type="domain" description="N-acetyltransferase" evidence="3">
    <location>
        <begin position="4"/>
        <end position="146"/>
    </location>
</feature>